<feature type="region of interest" description="Disordered" evidence="1">
    <location>
        <begin position="1"/>
        <end position="66"/>
    </location>
</feature>
<evidence type="ECO:0000256" key="1">
    <source>
        <dbReference type="SAM" id="MobiDB-lite"/>
    </source>
</evidence>
<organism evidence="2 3">
    <name type="scientific">Rhizoclosmatium globosum</name>
    <dbReference type="NCBI Taxonomy" id="329046"/>
    <lineage>
        <taxon>Eukaryota</taxon>
        <taxon>Fungi</taxon>
        <taxon>Fungi incertae sedis</taxon>
        <taxon>Chytridiomycota</taxon>
        <taxon>Chytridiomycota incertae sedis</taxon>
        <taxon>Chytridiomycetes</taxon>
        <taxon>Chytridiales</taxon>
        <taxon>Chytriomycetaceae</taxon>
        <taxon>Rhizoclosmatium</taxon>
    </lineage>
</organism>
<evidence type="ECO:0000313" key="2">
    <source>
        <dbReference type="EMBL" id="ORY29278.1"/>
    </source>
</evidence>
<keyword evidence="3" id="KW-1185">Reference proteome</keyword>
<evidence type="ECO:0000313" key="3">
    <source>
        <dbReference type="Proteomes" id="UP000193642"/>
    </source>
</evidence>
<accession>A0A1Y2B360</accession>
<comment type="caution">
    <text evidence="2">The sequence shown here is derived from an EMBL/GenBank/DDBJ whole genome shotgun (WGS) entry which is preliminary data.</text>
</comment>
<reference evidence="2 3" key="1">
    <citation type="submission" date="2016-07" db="EMBL/GenBank/DDBJ databases">
        <title>Pervasive Adenine N6-methylation of Active Genes in Fungi.</title>
        <authorList>
            <consortium name="DOE Joint Genome Institute"/>
            <person name="Mondo S.J."/>
            <person name="Dannebaum R.O."/>
            <person name="Kuo R.C."/>
            <person name="Labutti K."/>
            <person name="Haridas S."/>
            <person name="Kuo A."/>
            <person name="Salamov A."/>
            <person name="Ahrendt S.R."/>
            <person name="Lipzen A."/>
            <person name="Sullivan W."/>
            <person name="Andreopoulos W.B."/>
            <person name="Clum A."/>
            <person name="Lindquist E."/>
            <person name="Daum C."/>
            <person name="Ramamoorthy G.K."/>
            <person name="Gryganskyi A."/>
            <person name="Culley D."/>
            <person name="Magnuson J.K."/>
            <person name="James T.Y."/>
            <person name="O'Malley M.A."/>
            <person name="Stajich J.E."/>
            <person name="Spatafora J.W."/>
            <person name="Visel A."/>
            <person name="Grigoriev I.V."/>
        </authorList>
    </citation>
    <scope>NUCLEOTIDE SEQUENCE [LARGE SCALE GENOMIC DNA]</scope>
    <source>
        <strain evidence="2 3">JEL800</strain>
    </source>
</reference>
<dbReference type="Proteomes" id="UP000193642">
    <property type="component" value="Unassembled WGS sequence"/>
</dbReference>
<name>A0A1Y2B360_9FUNG</name>
<proteinExistence type="predicted"/>
<dbReference type="EMBL" id="MCGO01000089">
    <property type="protein sequence ID" value="ORY29278.1"/>
    <property type="molecule type" value="Genomic_DNA"/>
</dbReference>
<dbReference type="AlphaFoldDB" id="A0A1Y2B360"/>
<protein>
    <submittedName>
        <fullName evidence="2">Uncharacterized protein</fullName>
    </submittedName>
</protein>
<gene>
    <name evidence="2" type="ORF">BCR33DRAFT_724789</name>
</gene>
<sequence length="114" mass="12815">MSQSPLGPTPSPLCLQDKKDRSPNPEEIPNQHLKRRIYQRCSLPPKTSRSPPSREPAFRRGTTIDENTQDTLAELISILRDIDIPSVEAVQTFGDILGVWKNNEFGEAKDGDLF</sequence>